<gene>
    <name evidence="1" type="ORF">M0D43_00830</name>
</gene>
<evidence type="ECO:0000313" key="1">
    <source>
        <dbReference type="EMBL" id="UXA65637.1"/>
    </source>
</evidence>
<dbReference type="AlphaFoldDB" id="A0A9Q9MPW0"/>
<proteinExistence type="predicted"/>
<organism evidence="1 2">
    <name type="scientific">Xanthomonas prunicola</name>
    <dbReference type="NCBI Taxonomy" id="2053930"/>
    <lineage>
        <taxon>Bacteria</taxon>
        <taxon>Pseudomonadati</taxon>
        <taxon>Pseudomonadota</taxon>
        <taxon>Gammaproteobacteria</taxon>
        <taxon>Lysobacterales</taxon>
        <taxon>Lysobacteraceae</taxon>
        <taxon>Xanthomonas</taxon>
    </lineage>
</organism>
<dbReference type="Gene3D" id="3.40.50.300">
    <property type="entry name" value="P-loop containing nucleotide triphosphate hydrolases"/>
    <property type="match status" value="1"/>
</dbReference>
<name>A0A9Q9MPW0_9XANT</name>
<sequence length="587" mass="65692">MSRKVTFKTLFLISQRDASARKLDLSQQTLLLGSNGTGKSRITKNLFWVFGCNPPKRNVGNWDTETIGALEFSFDGKDYFVLRQGNRLGLFLDGRLLFGAQKMSEWNRHIARIFGYRLQLPRPKGDRFDQAGMDYLTLPFYMDQDGSWGASWDTYENLGQFKAWKKPAFESFIGLKPNAYFEAKQKQDELSIVLNEKRRELDAQTAAFRRVEEILPEDVPTLDPQAFRDELAELGRKATNAYNLQVKTRAKLLTVMGAREQMRAELQLAGAAHKELNSDIVYLSDLPPGPIECPTCGVQHENSFHARLTLSQDADTMAALVAELQVRSDELRTEEESIRSQLSEIARTIADFDRTAHERKADLALGELLAAQSRRTLDEAFRRVSMEIQVNLTDLEAQERELKACAKQFLDKHRIKTVQEYFSNAVATFSQTLNVPSDEQVSKVVPGDRAEAGGSSAPRSMLAVHLGLLSTNAEYGDCPLFPFVMDTPQQSGQDEKNLRKMIEVAERAASASHQVVLAIETLPADLDISSFAVVPFEKSHGALLKEDFHAVAEVIRGPLTLLSEALAFEGGSRKQSGRTNAQNYFGA</sequence>
<dbReference type="SUPFAM" id="SSF52540">
    <property type="entry name" value="P-loop containing nucleoside triphosphate hydrolases"/>
    <property type="match status" value="1"/>
</dbReference>
<dbReference type="InterPro" id="IPR027417">
    <property type="entry name" value="P-loop_NTPase"/>
</dbReference>
<dbReference type="GeneID" id="75149850"/>
<reference evidence="1" key="1">
    <citation type="submission" date="2022-04" db="EMBL/GenBank/DDBJ databases">
        <title>Xanthomonas prunicola pv. tritici, a pathogen causing a previously unreported foliar disease of wheat.</title>
        <authorList>
            <person name="Clavijo F."/>
            <person name="Curland R.D."/>
            <person name="Dill-Macky R."/>
            <person name="Pereyra S."/>
            <person name="Roman-Reyna V."/>
            <person name="Siri M.I."/>
        </authorList>
    </citation>
    <scope>NUCLEOTIDE SEQUENCE</scope>
    <source>
        <strain evidence="1">CIX249</strain>
    </source>
</reference>
<evidence type="ECO:0008006" key="3">
    <source>
        <dbReference type="Google" id="ProtNLM"/>
    </source>
</evidence>
<accession>A0A9Q9MPW0</accession>
<dbReference type="Proteomes" id="UP001058381">
    <property type="component" value="Chromosome"/>
</dbReference>
<evidence type="ECO:0000313" key="2">
    <source>
        <dbReference type="Proteomes" id="UP001058381"/>
    </source>
</evidence>
<dbReference type="RefSeq" id="WP_252163160.1">
    <property type="nucleotide sequence ID" value="NZ_CP094827.1"/>
</dbReference>
<protein>
    <recommendedName>
        <fullName evidence="3">Rad50/SbcC-type AAA domain-containing protein</fullName>
    </recommendedName>
</protein>
<dbReference type="EMBL" id="CP096142">
    <property type="protein sequence ID" value="UXA65637.1"/>
    <property type="molecule type" value="Genomic_DNA"/>
</dbReference>